<dbReference type="InterPro" id="IPR016283">
    <property type="entry name" value="Glyco_hydro_19"/>
</dbReference>
<evidence type="ECO:0000256" key="2">
    <source>
        <dbReference type="ARBA" id="ARBA00023157"/>
    </source>
</evidence>
<dbReference type="PROSITE" id="PS00026">
    <property type="entry name" value="CHIT_BIND_I_1"/>
    <property type="match status" value="1"/>
</dbReference>
<feature type="disulfide bond" evidence="4">
    <location>
        <begin position="159"/>
        <end position="168"/>
    </location>
</feature>
<dbReference type="CDD" id="cd00035">
    <property type="entry name" value="ChtBD1"/>
    <property type="match status" value="1"/>
</dbReference>
<evidence type="ECO:0000256" key="5">
    <source>
        <dbReference type="PROSITE-ProRule" id="PRU00261"/>
    </source>
</evidence>
<evidence type="ECO:0000313" key="9">
    <source>
        <dbReference type="Proteomes" id="UP000244005"/>
    </source>
</evidence>
<protein>
    <recommendedName>
        <fullName evidence="7">Chitin-binding type-1 domain-containing protein</fullName>
    </recommendedName>
</protein>
<feature type="active site" description="Proton donor" evidence="3">
    <location>
        <position position="142"/>
    </location>
</feature>
<dbReference type="Gene3D" id="3.30.20.10">
    <property type="entry name" value="Endochitinase, domain 2"/>
    <property type="match status" value="1"/>
</dbReference>
<dbReference type="GO" id="GO:0016998">
    <property type="term" value="P:cell wall macromolecule catabolic process"/>
    <property type="evidence" value="ECO:0007669"/>
    <property type="project" value="InterPro"/>
</dbReference>
<dbReference type="InterPro" id="IPR001002">
    <property type="entry name" value="Chitin-bd_1"/>
</dbReference>
<keyword evidence="1 5" id="KW-0147">Chitin-binding</keyword>
<feature type="disulfide bond" evidence="4">
    <location>
        <begin position="268"/>
        <end position="299"/>
    </location>
</feature>
<keyword evidence="9" id="KW-1185">Reference proteome</keyword>
<gene>
    <name evidence="8" type="ORF">MARPO_0098s0022</name>
</gene>
<dbReference type="FunFam" id="3.30.20.10:FF:000001">
    <property type="entry name" value="Endochitinase (Chitinase)"/>
    <property type="match status" value="1"/>
</dbReference>
<evidence type="ECO:0000256" key="3">
    <source>
        <dbReference type="PIRSR" id="PIRSR001060-1"/>
    </source>
</evidence>
<feature type="disulfide bond" evidence="4 5">
    <location>
        <begin position="30"/>
        <end position="45"/>
    </location>
</feature>
<dbReference type="InterPro" id="IPR023346">
    <property type="entry name" value="Lysozyme-like_dom_sf"/>
</dbReference>
<dbReference type="GO" id="GO:0005975">
    <property type="term" value="P:carbohydrate metabolic process"/>
    <property type="evidence" value="ECO:0007669"/>
    <property type="project" value="InterPro"/>
</dbReference>
<evidence type="ECO:0000259" key="7">
    <source>
        <dbReference type="PROSITE" id="PS50941"/>
    </source>
</evidence>
<dbReference type="SUPFAM" id="SSF53955">
    <property type="entry name" value="Lysozyme-like"/>
    <property type="match status" value="1"/>
</dbReference>
<dbReference type="Gene3D" id="3.30.60.10">
    <property type="entry name" value="Endochitinase-like"/>
    <property type="match status" value="1"/>
</dbReference>
<dbReference type="PANTHER" id="PTHR22595">
    <property type="entry name" value="CHITINASE-RELATED"/>
    <property type="match status" value="1"/>
</dbReference>
<dbReference type="InterPro" id="IPR018371">
    <property type="entry name" value="Chitin-binding_1_CS"/>
</dbReference>
<dbReference type="GO" id="GO:0008061">
    <property type="term" value="F:chitin binding"/>
    <property type="evidence" value="ECO:0007669"/>
    <property type="project" value="UniProtKB-UniRule"/>
</dbReference>
<proteinExistence type="predicted"/>
<accession>A0A2R6WF78</accession>
<dbReference type="AlphaFoldDB" id="A0A2R6WF78"/>
<dbReference type="InterPro" id="IPR000726">
    <property type="entry name" value="Glyco_hydro_19_cat"/>
</dbReference>
<dbReference type="GO" id="GO:0004568">
    <property type="term" value="F:chitinase activity"/>
    <property type="evidence" value="ECO:0007669"/>
    <property type="project" value="InterPro"/>
</dbReference>
<dbReference type="Gramene" id="Mp4g01780.1">
    <property type="protein sequence ID" value="Mp4g01780.1.cds"/>
    <property type="gene ID" value="Mp4g01780"/>
</dbReference>
<evidence type="ECO:0000256" key="1">
    <source>
        <dbReference type="ARBA" id="ARBA00022669"/>
    </source>
</evidence>
<dbReference type="GO" id="GO:0006032">
    <property type="term" value="P:chitin catabolic process"/>
    <property type="evidence" value="ECO:0007669"/>
    <property type="project" value="InterPro"/>
</dbReference>
<dbReference type="PIRSF" id="PIRSF001060">
    <property type="entry name" value="Endochitinase"/>
    <property type="match status" value="1"/>
</dbReference>
<evidence type="ECO:0000313" key="8">
    <source>
        <dbReference type="EMBL" id="PTQ32471.1"/>
    </source>
</evidence>
<dbReference type="OrthoDB" id="5985073at2759"/>
<dbReference type="SUPFAM" id="SSF57016">
    <property type="entry name" value="Plant lectins/antimicrobial peptides"/>
    <property type="match status" value="1"/>
</dbReference>
<dbReference type="EMBL" id="KZ772770">
    <property type="protein sequence ID" value="PTQ32471.1"/>
    <property type="molecule type" value="Genomic_DNA"/>
</dbReference>
<keyword evidence="2 4" id="KW-1015">Disulfide bond</keyword>
<dbReference type="Pfam" id="PF00187">
    <property type="entry name" value="Chitin_bind_1"/>
    <property type="match status" value="1"/>
</dbReference>
<dbReference type="Gene3D" id="1.10.530.10">
    <property type="match status" value="1"/>
</dbReference>
<feature type="domain" description="Chitin-binding type-1" evidence="7">
    <location>
        <begin position="27"/>
        <end position="68"/>
    </location>
</feature>
<evidence type="ECO:0000256" key="4">
    <source>
        <dbReference type="PIRSR" id="PIRSR001060-2"/>
    </source>
</evidence>
<feature type="disulfide bond" evidence="4 5">
    <location>
        <begin position="39"/>
        <end position="51"/>
    </location>
</feature>
<feature type="signal peptide" evidence="6">
    <location>
        <begin position="1"/>
        <end position="27"/>
    </location>
</feature>
<organism evidence="8 9">
    <name type="scientific">Marchantia polymorpha</name>
    <name type="common">Common liverwort</name>
    <name type="synonym">Marchantia aquatica</name>
    <dbReference type="NCBI Taxonomy" id="3197"/>
    <lineage>
        <taxon>Eukaryota</taxon>
        <taxon>Viridiplantae</taxon>
        <taxon>Streptophyta</taxon>
        <taxon>Embryophyta</taxon>
        <taxon>Marchantiophyta</taxon>
        <taxon>Marchantiopsida</taxon>
        <taxon>Marchantiidae</taxon>
        <taxon>Marchantiales</taxon>
        <taxon>Marchantiaceae</taxon>
        <taxon>Marchantia</taxon>
    </lineage>
</organism>
<dbReference type="Proteomes" id="UP000244005">
    <property type="component" value="Unassembled WGS sequence"/>
</dbReference>
<keyword evidence="6" id="KW-0732">Signal</keyword>
<sequence length="307" mass="33260">MSRRSTTWLRFVSSCVVALCLLQTAAAQSCGRDVNNTLCDNGFCCSQFGFCGVSDAYCGAGCQSQCPPPSPPPGPPAVSTSGLDKTLNRSTFDLLFPDRNSRFYTYDAFILAGNKFPKFGTEGPKAVRLREIAAFAAHIQQETEGLIYIREIDQSNSYCDATSTQWPCATGQKYFGRGPLQISWNYNYGPAGKALKANILAQPDLVAQDAVLAFSSALWFWNTAREGGIPSIHNVLVGKYRPTYADLKAGRKPGFGLTILIINGGLECGKVTPQATNRISYFKDRVALLGTFAGDNLSCDKMTPYGS</sequence>
<name>A0A2R6WF78_MARPO</name>
<dbReference type="SMART" id="SM00270">
    <property type="entry name" value="ChtBD1"/>
    <property type="match status" value="1"/>
</dbReference>
<dbReference type="InterPro" id="IPR036861">
    <property type="entry name" value="Endochitinase-like_sf"/>
</dbReference>
<feature type="chain" id="PRO_5015355383" description="Chitin-binding type-1 domain-containing protein" evidence="6">
    <location>
        <begin position="28"/>
        <end position="307"/>
    </location>
</feature>
<evidence type="ECO:0000256" key="6">
    <source>
        <dbReference type="SAM" id="SignalP"/>
    </source>
</evidence>
<dbReference type="CDD" id="cd00325">
    <property type="entry name" value="chitinase_GH19"/>
    <property type="match status" value="1"/>
</dbReference>
<feature type="disulfide bond" evidence="4 5">
    <location>
        <begin position="62"/>
        <end position="66"/>
    </location>
</feature>
<reference evidence="9" key="1">
    <citation type="journal article" date="2017" name="Cell">
        <title>Insights into land plant evolution garnered from the Marchantia polymorpha genome.</title>
        <authorList>
            <person name="Bowman J.L."/>
            <person name="Kohchi T."/>
            <person name="Yamato K.T."/>
            <person name="Jenkins J."/>
            <person name="Shu S."/>
            <person name="Ishizaki K."/>
            <person name="Yamaoka S."/>
            <person name="Nishihama R."/>
            <person name="Nakamura Y."/>
            <person name="Berger F."/>
            <person name="Adam C."/>
            <person name="Aki S.S."/>
            <person name="Althoff F."/>
            <person name="Araki T."/>
            <person name="Arteaga-Vazquez M.A."/>
            <person name="Balasubrmanian S."/>
            <person name="Barry K."/>
            <person name="Bauer D."/>
            <person name="Boehm C.R."/>
            <person name="Briginshaw L."/>
            <person name="Caballero-Perez J."/>
            <person name="Catarino B."/>
            <person name="Chen F."/>
            <person name="Chiyoda S."/>
            <person name="Chovatia M."/>
            <person name="Davies K.M."/>
            <person name="Delmans M."/>
            <person name="Demura T."/>
            <person name="Dierschke T."/>
            <person name="Dolan L."/>
            <person name="Dorantes-Acosta A.E."/>
            <person name="Eklund D.M."/>
            <person name="Florent S.N."/>
            <person name="Flores-Sandoval E."/>
            <person name="Fujiyama A."/>
            <person name="Fukuzawa H."/>
            <person name="Galik B."/>
            <person name="Grimanelli D."/>
            <person name="Grimwood J."/>
            <person name="Grossniklaus U."/>
            <person name="Hamada T."/>
            <person name="Haseloff J."/>
            <person name="Hetherington A.J."/>
            <person name="Higo A."/>
            <person name="Hirakawa Y."/>
            <person name="Hundley H.N."/>
            <person name="Ikeda Y."/>
            <person name="Inoue K."/>
            <person name="Inoue S.I."/>
            <person name="Ishida S."/>
            <person name="Jia Q."/>
            <person name="Kakita M."/>
            <person name="Kanazawa T."/>
            <person name="Kawai Y."/>
            <person name="Kawashima T."/>
            <person name="Kennedy M."/>
            <person name="Kinose K."/>
            <person name="Kinoshita T."/>
            <person name="Kohara Y."/>
            <person name="Koide E."/>
            <person name="Komatsu K."/>
            <person name="Kopischke S."/>
            <person name="Kubo M."/>
            <person name="Kyozuka J."/>
            <person name="Lagercrantz U."/>
            <person name="Lin S.S."/>
            <person name="Lindquist E."/>
            <person name="Lipzen A.M."/>
            <person name="Lu C.W."/>
            <person name="De Luna E."/>
            <person name="Martienssen R.A."/>
            <person name="Minamino N."/>
            <person name="Mizutani M."/>
            <person name="Mizutani M."/>
            <person name="Mochizuki N."/>
            <person name="Monte I."/>
            <person name="Mosher R."/>
            <person name="Nagasaki H."/>
            <person name="Nakagami H."/>
            <person name="Naramoto S."/>
            <person name="Nishitani K."/>
            <person name="Ohtani M."/>
            <person name="Okamoto T."/>
            <person name="Okumura M."/>
            <person name="Phillips J."/>
            <person name="Pollak B."/>
            <person name="Reinders A."/>
            <person name="Rovekamp M."/>
            <person name="Sano R."/>
            <person name="Sawa S."/>
            <person name="Schmid M.W."/>
            <person name="Shirakawa M."/>
            <person name="Solano R."/>
            <person name="Spunde A."/>
            <person name="Suetsugu N."/>
            <person name="Sugano S."/>
            <person name="Sugiyama A."/>
            <person name="Sun R."/>
            <person name="Suzuki Y."/>
            <person name="Takenaka M."/>
            <person name="Takezawa D."/>
            <person name="Tomogane H."/>
            <person name="Tsuzuki M."/>
            <person name="Ueda T."/>
            <person name="Umeda M."/>
            <person name="Ward J.M."/>
            <person name="Watanabe Y."/>
            <person name="Yazaki K."/>
            <person name="Yokoyama R."/>
            <person name="Yoshitake Y."/>
            <person name="Yotsui I."/>
            <person name="Zachgo S."/>
            <person name="Schmutz J."/>
        </authorList>
    </citation>
    <scope>NUCLEOTIDE SEQUENCE [LARGE SCALE GENOMIC DNA]</scope>
    <source>
        <strain evidence="9">Tak-1</strain>
    </source>
</reference>
<dbReference type="OMA" id="GWASAPN"/>
<dbReference type="PROSITE" id="PS51257">
    <property type="entry name" value="PROKAR_LIPOPROTEIN"/>
    <property type="match status" value="1"/>
</dbReference>
<dbReference type="Pfam" id="PF00182">
    <property type="entry name" value="Glyco_hydro_19"/>
    <property type="match status" value="1"/>
</dbReference>
<dbReference type="PANTHER" id="PTHR22595:SF188">
    <property type="entry name" value="CHITIN-BINDING TYPE-1 DOMAIN-CONTAINING PROTEIN"/>
    <property type="match status" value="1"/>
</dbReference>
<dbReference type="PROSITE" id="PS50941">
    <property type="entry name" value="CHIT_BIND_I_2"/>
    <property type="match status" value="1"/>
</dbReference>
<feature type="disulfide bond" evidence="4 5">
    <location>
        <begin position="44"/>
        <end position="58"/>
    </location>
</feature>